<dbReference type="KEGG" id="mtm:MYCTH_2144007"/>
<dbReference type="InterPro" id="IPR029058">
    <property type="entry name" value="AB_hydrolase_fold"/>
</dbReference>
<dbReference type="Gene3D" id="3.40.50.1820">
    <property type="entry name" value="alpha/beta hydrolase"/>
    <property type="match status" value="1"/>
</dbReference>
<dbReference type="GeneID" id="11509432"/>
<keyword evidence="4" id="KW-1185">Reference proteome</keyword>
<keyword evidence="1" id="KW-0732">Signal</keyword>
<protein>
    <recommendedName>
        <fullName evidence="2">Dienelactone hydrolase domain-containing protein</fullName>
    </recommendedName>
</protein>
<dbReference type="Pfam" id="PF01738">
    <property type="entry name" value="DLH"/>
    <property type="match status" value="1"/>
</dbReference>
<dbReference type="InParanoid" id="G2QD13"/>
<dbReference type="PANTHER" id="PTHR17630">
    <property type="entry name" value="DIENELACTONE HYDROLASE"/>
    <property type="match status" value="1"/>
</dbReference>
<dbReference type="RefSeq" id="XP_003663476.1">
    <property type="nucleotide sequence ID" value="XM_003663428.1"/>
</dbReference>
<evidence type="ECO:0000313" key="4">
    <source>
        <dbReference type="Proteomes" id="UP000007322"/>
    </source>
</evidence>
<gene>
    <name evidence="3" type="ORF">MYCTH_2144007</name>
</gene>
<dbReference type="GO" id="GO:0016787">
    <property type="term" value="F:hydrolase activity"/>
    <property type="evidence" value="ECO:0007669"/>
    <property type="project" value="InterPro"/>
</dbReference>
<dbReference type="STRING" id="573729.G2QD13"/>
<dbReference type="Proteomes" id="UP000007322">
    <property type="component" value="Chromosome 3"/>
</dbReference>
<feature type="chain" id="PRO_5003435480" description="Dienelactone hydrolase domain-containing protein" evidence="1">
    <location>
        <begin position="26"/>
        <end position="271"/>
    </location>
</feature>
<dbReference type="PANTHER" id="PTHR17630:SF44">
    <property type="entry name" value="PROTEIN AIM2"/>
    <property type="match status" value="1"/>
</dbReference>
<dbReference type="OMA" id="YSGTTHG"/>
<evidence type="ECO:0000259" key="2">
    <source>
        <dbReference type="Pfam" id="PF01738"/>
    </source>
</evidence>
<organism evidence="3 4">
    <name type="scientific">Thermothelomyces thermophilus (strain ATCC 42464 / BCRC 31852 / DSM 1799)</name>
    <name type="common">Sporotrichum thermophile</name>
    <dbReference type="NCBI Taxonomy" id="573729"/>
    <lineage>
        <taxon>Eukaryota</taxon>
        <taxon>Fungi</taxon>
        <taxon>Dikarya</taxon>
        <taxon>Ascomycota</taxon>
        <taxon>Pezizomycotina</taxon>
        <taxon>Sordariomycetes</taxon>
        <taxon>Sordariomycetidae</taxon>
        <taxon>Sordariales</taxon>
        <taxon>Chaetomiaceae</taxon>
        <taxon>Thermothelomyces</taxon>
    </lineage>
</organism>
<feature type="signal peptide" evidence="1">
    <location>
        <begin position="1"/>
        <end position="25"/>
    </location>
</feature>
<dbReference type="AlphaFoldDB" id="G2QD13"/>
<sequence>MISMRSSLSALLLWSVVPLIPVASAGECSYGDIPQIIAHTGEPVGREEKYNGVNLYISEPGCENPKVGVLYLTDVFGIQLLENKLLADSFARAGFLVVAPDLFDGEPAPADFGTPGFNITDFILKHGPNATDPIVDVGLAYLGETGVDKIAATGYCFGGRYAFRLLAAGKGVDAAFAAHPSLLEDREITAVTNPISVAAAESDTTMSPERRSQIEALLADTKKPYQVNLYSGTSHGFGVRANVSDPQQKFGKESAFSQAVRWFEAWAGGAL</sequence>
<dbReference type="OrthoDB" id="17560at2759"/>
<name>G2QD13_THET4</name>
<reference evidence="3 4" key="1">
    <citation type="journal article" date="2011" name="Nat. Biotechnol.">
        <title>Comparative genomic analysis of the thermophilic biomass-degrading fungi Myceliophthora thermophila and Thielavia terrestris.</title>
        <authorList>
            <person name="Berka R.M."/>
            <person name="Grigoriev I.V."/>
            <person name="Otillar R."/>
            <person name="Salamov A."/>
            <person name="Grimwood J."/>
            <person name="Reid I."/>
            <person name="Ishmael N."/>
            <person name="John T."/>
            <person name="Darmond C."/>
            <person name="Moisan M.-C."/>
            <person name="Henrissat B."/>
            <person name="Coutinho P.M."/>
            <person name="Lombard V."/>
            <person name="Natvig D.O."/>
            <person name="Lindquist E."/>
            <person name="Schmutz J."/>
            <person name="Lucas S."/>
            <person name="Harris P."/>
            <person name="Powlowski J."/>
            <person name="Bellemare A."/>
            <person name="Taylor D."/>
            <person name="Butler G."/>
            <person name="de Vries R.P."/>
            <person name="Allijn I.E."/>
            <person name="van den Brink J."/>
            <person name="Ushinsky S."/>
            <person name="Storms R."/>
            <person name="Powell A.J."/>
            <person name="Paulsen I.T."/>
            <person name="Elbourne L.D.H."/>
            <person name="Baker S.E."/>
            <person name="Magnuson J."/>
            <person name="LaBoissiere S."/>
            <person name="Clutterbuck A.J."/>
            <person name="Martinez D."/>
            <person name="Wogulis M."/>
            <person name="de Leon A.L."/>
            <person name="Rey M.W."/>
            <person name="Tsang A."/>
        </authorList>
    </citation>
    <scope>NUCLEOTIDE SEQUENCE [LARGE SCALE GENOMIC DNA]</scope>
    <source>
        <strain evidence="4">ATCC 42464 / BCRC 31852 / DSM 1799</strain>
    </source>
</reference>
<proteinExistence type="predicted"/>
<dbReference type="EMBL" id="CP003004">
    <property type="protein sequence ID" value="AEO58231.1"/>
    <property type="molecule type" value="Genomic_DNA"/>
</dbReference>
<dbReference type="InterPro" id="IPR002925">
    <property type="entry name" value="Dienelactn_hydro"/>
</dbReference>
<dbReference type="VEuPathDB" id="FungiDB:MYCTH_2144007"/>
<dbReference type="eggNOG" id="KOG3043">
    <property type="taxonomic scope" value="Eukaryota"/>
</dbReference>
<feature type="domain" description="Dienelactone hydrolase" evidence="2">
    <location>
        <begin position="58"/>
        <end position="265"/>
    </location>
</feature>
<dbReference type="SUPFAM" id="SSF53474">
    <property type="entry name" value="alpha/beta-Hydrolases"/>
    <property type="match status" value="1"/>
</dbReference>
<evidence type="ECO:0000313" key="3">
    <source>
        <dbReference type="EMBL" id="AEO58231.1"/>
    </source>
</evidence>
<dbReference type="HOGENOM" id="CLU_054590_2_1_1"/>
<accession>G2QD13</accession>
<evidence type="ECO:0000256" key="1">
    <source>
        <dbReference type="SAM" id="SignalP"/>
    </source>
</evidence>